<sequence>MASLPTPAHGVQDGQSDDQPLVLPSCINEKEVDHIFRYLFKGWSNENASEEELIAILKLSHMWEITDAHNYAIQMLNKSTVSNPALRFHLGCTYQVYDWIEPAFRELMSMPVHAITRPMAHLIGPNAFYAIANTHAQIAEHRLVLAFYPSPYIEDVSCFTSEQCRQAWTTQWWQGLAKHLLHPDAGRNGRQILDMLETVRIPGMCQGCQDLNVSWVKQREALTRDEEMFEETIADIVGQYVVKKKAADIQLVEDGGQENVA</sequence>
<proteinExistence type="predicted"/>
<evidence type="ECO:0000313" key="2">
    <source>
        <dbReference type="Proteomes" id="UP000030669"/>
    </source>
</evidence>
<dbReference type="GeneID" id="19301623"/>
<dbReference type="OMA" id="ECSETIP"/>
<accession>S7RSF2</accession>
<dbReference type="AlphaFoldDB" id="S7RSF2"/>
<protein>
    <recommendedName>
        <fullName evidence="3">BTB domain-containing protein</fullName>
    </recommendedName>
</protein>
<dbReference type="RefSeq" id="XP_007864642.1">
    <property type="nucleotide sequence ID" value="XM_007866451.1"/>
</dbReference>
<name>S7RSF2_GLOTA</name>
<evidence type="ECO:0008006" key="3">
    <source>
        <dbReference type="Google" id="ProtNLM"/>
    </source>
</evidence>
<dbReference type="KEGG" id="gtr:GLOTRDRAFT_127923"/>
<keyword evidence="2" id="KW-1185">Reference proteome</keyword>
<organism evidence="1 2">
    <name type="scientific">Gloeophyllum trabeum (strain ATCC 11539 / FP-39264 / Madison 617)</name>
    <name type="common">Brown rot fungus</name>
    <dbReference type="NCBI Taxonomy" id="670483"/>
    <lineage>
        <taxon>Eukaryota</taxon>
        <taxon>Fungi</taxon>
        <taxon>Dikarya</taxon>
        <taxon>Basidiomycota</taxon>
        <taxon>Agaricomycotina</taxon>
        <taxon>Agaricomycetes</taxon>
        <taxon>Gloeophyllales</taxon>
        <taxon>Gloeophyllaceae</taxon>
        <taxon>Gloeophyllum</taxon>
    </lineage>
</organism>
<dbReference type="eggNOG" id="ENOG502RQ05">
    <property type="taxonomic scope" value="Eukaryota"/>
</dbReference>
<dbReference type="EMBL" id="KB469299">
    <property type="protein sequence ID" value="EPQ57570.1"/>
    <property type="molecule type" value="Genomic_DNA"/>
</dbReference>
<dbReference type="STRING" id="670483.S7RSF2"/>
<evidence type="ECO:0000313" key="1">
    <source>
        <dbReference type="EMBL" id="EPQ57570.1"/>
    </source>
</evidence>
<reference evidence="1 2" key="1">
    <citation type="journal article" date="2012" name="Science">
        <title>The Paleozoic origin of enzymatic lignin decomposition reconstructed from 31 fungal genomes.</title>
        <authorList>
            <person name="Floudas D."/>
            <person name="Binder M."/>
            <person name="Riley R."/>
            <person name="Barry K."/>
            <person name="Blanchette R.A."/>
            <person name="Henrissat B."/>
            <person name="Martinez A.T."/>
            <person name="Otillar R."/>
            <person name="Spatafora J.W."/>
            <person name="Yadav J.S."/>
            <person name="Aerts A."/>
            <person name="Benoit I."/>
            <person name="Boyd A."/>
            <person name="Carlson A."/>
            <person name="Copeland A."/>
            <person name="Coutinho P.M."/>
            <person name="de Vries R.P."/>
            <person name="Ferreira P."/>
            <person name="Findley K."/>
            <person name="Foster B."/>
            <person name="Gaskell J."/>
            <person name="Glotzer D."/>
            <person name="Gorecki P."/>
            <person name="Heitman J."/>
            <person name="Hesse C."/>
            <person name="Hori C."/>
            <person name="Igarashi K."/>
            <person name="Jurgens J.A."/>
            <person name="Kallen N."/>
            <person name="Kersten P."/>
            <person name="Kohler A."/>
            <person name="Kuees U."/>
            <person name="Kumar T.K.A."/>
            <person name="Kuo A."/>
            <person name="LaButti K."/>
            <person name="Larrondo L.F."/>
            <person name="Lindquist E."/>
            <person name="Ling A."/>
            <person name="Lombard V."/>
            <person name="Lucas S."/>
            <person name="Lundell T."/>
            <person name="Martin R."/>
            <person name="McLaughlin D.J."/>
            <person name="Morgenstern I."/>
            <person name="Morin E."/>
            <person name="Murat C."/>
            <person name="Nagy L.G."/>
            <person name="Nolan M."/>
            <person name="Ohm R.A."/>
            <person name="Patyshakuliyeva A."/>
            <person name="Rokas A."/>
            <person name="Ruiz-Duenas F.J."/>
            <person name="Sabat G."/>
            <person name="Salamov A."/>
            <person name="Samejima M."/>
            <person name="Schmutz J."/>
            <person name="Slot J.C."/>
            <person name="St John F."/>
            <person name="Stenlid J."/>
            <person name="Sun H."/>
            <person name="Sun S."/>
            <person name="Syed K."/>
            <person name="Tsang A."/>
            <person name="Wiebenga A."/>
            <person name="Young D."/>
            <person name="Pisabarro A."/>
            <person name="Eastwood D.C."/>
            <person name="Martin F."/>
            <person name="Cullen D."/>
            <person name="Grigoriev I.V."/>
            <person name="Hibbett D.S."/>
        </authorList>
    </citation>
    <scope>NUCLEOTIDE SEQUENCE [LARGE SCALE GENOMIC DNA]</scope>
    <source>
        <strain evidence="1 2">ATCC 11539</strain>
    </source>
</reference>
<dbReference type="OrthoDB" id="2804507at2759"/>
<dbReference type="HOGENOM" id="CLU_047592_4_1_1"/>
<dbReference type="Proteomes" id="UP000030669">
    <property type="component" value="Unassembled WGS sequence"/>
</dbReference>
<gene>
    <name evidence="1" type="ORF">GLOTRDRAFT_127923</name>
</gene>